<evidence type="ECO:0000313" key="13">
    <source>
        <dbReference type="Proteomes" id="UP000825935"/>
    </source>
</evidence>
<keyword evidence="13" id="KW-1185">Reference proteome</keyword>
<accession>A0A8T2UMQ2</accession>
<dbReference type="GO" id="GO:0008810">
    <property type="term" value="F:cellulase activity"/>
    <property type="evidence" value="ECO:0007669"/>
    <property type="project" value="UniProtKB-EC"/>
</dbReference>
<keyword evidence="3 8" id="KW-0378">Hydrolase</keyword>
<name>A0A8T2UMQ2_CERRI</name>
<evidence type="ECO:0000256" key="1">
    <source>
        <dbReference type="ARBA" id="ARBA00000966"/>
    </source>
</evidence>
<dbReference type="GO" id="GO:0030245">
    <property type="term" value="P:cellulose catabolic process"/>
    <property type="evidence" value="ECO:0007669"/>
    <property type="project" value="UniProtKB-KW"/>
</dbReference>
<sequence>MHVHNTWGGSFDVSMDSATDDDRSRNLDMDRAALQRLEETQQSWLLGPSEKKKKRYVDLGCVVCSRKLFCWIVGSVAAAIFLTGFITLLVKTVPRHHPRPPPEDNYTQALHKALLFFNAQKSGRLPRHNNISWRGNSALKDGSLQSVDLVGGYYDAGDNIKFGFPGAFTITVLSWSVIEYSAKYAAMGELDHVKELIKWGTDYMLKTFNASAPSIDLVWGQVGTGGIPGDTTPNDHYCWERPEDMDYERAAYSCGACSDLAAEMAAALAAASIVFKDNRAYSLKLVDGATVLFAFARDRRGRYVKAIPDAETYYNSTGYWDEFIWGAAWMYFATGNSTYLKLATTEGIAKHAGASGGWKFYGVFDWDNKLTGAQVVLTRFFKMMSPGFPYENVLNQYKNETELIMCSYLPQYKVFNQTAGGMMEFNYGAPQPLQYVAANAFLAALYADYLSATSAPVWPCGPNFLPKKVLRDFARSQINYILGDNPAKMSYVVGYRKRYPIRVHHRGASIPRGRTSRGCTTGYKYRDTKSPNPNLLVGAMVAGPDNRDRFADIRYNYNFTEPTIAGNACLVAALVALSGGDDKGVDPNTIFSAVPAFFPNSPPPPAPWRP</sequence>
<dbReference type="Pfam" id="PF00759">
    <property type="entry name" value="Glyco_hydro_9"/>
    <property type="match status" value="1"/>
</dbReference>
<dbReference type="SUPFAM" id="SSF48208">
    <property type="entry name" value="Six-hairpin glycosidases"/>
    <property type="match status" value="1"/>
</dbReference>
<dbReference type="Gene3D" id="1.50.10.10">
    <property type="match status" value="1"/>
</dbReference>
<dbReference type="PANTHER" id="PTHR22298">
    <property type="entry name" value="ENDO-1,4-BETA-GLUCANASE"/>
    <property type="match status" value="1"/>
</dbReference>
<dbReference type="InterPro" id="IPR001701">
    <property type="entry name" value="Glyco_hydro_9"/>
</dbReference>
<dbReference type="AlphaFoldDB" id="A0A8T2UMQ2"/>
<keyword evidence="10" id="KW-0472">Membrane</keyword>
<keyword evidence="10" id="KW-1133">Transmembrane helix</keyword>
<evidence type="ECO:0000259" key="11">
    <source>
        <dbReference type="Pfam" id="PF00759"/>
    </source>
</evidence>
<reference evidence="12" key="1">
    <citation type="submission" date="2021-08" db="EMBL/GenBank/DDBJ databases">
        <title>WGS assembly of Ceratopteris richardii.</title>
        <authorList>
            <person name="Marchant D.B."/>
            <person name="Chen G."/>
            <person name="Jenkins J."/>
            <person name="Shu S."/>
            <person name="Leebens-Mack J."/>
            <person name="Grimwood J."/>
            <person name="Schmutz J."/>
            <person name="Soltis P."/>
            <person name="Soltis D."/>
            <person name="Chen Z.-H."/>
        </authorList>
    </citation>
    <scope>NUCLEOTIDE SEQUENCE</scope>
    <source>
        <strain evidence="12">Whitten #5841</strain>
        <tissue evidence="12">Leaf</tissue>
    </source>
</reference>
<evidence type="ECO:0000256" key="10">
    <source>
        <dbReference type="SAM" id="Phobius"/>
    </source>
</evidence>
<dbReference type="InterPro" id="IPR012341">
    <property type="entry name" value="6hp_glycosidase-like_sf"/>
</dbReference>
<dbReference type="PROSITE" id="PS00698">
    <property type="entry name" value="GH9_3"/>
    <property type="match status" value="1"/>
</dbReference>
<evidence type="ECO:0000313" key="12">
    <source>
        <dbReference type="EMBL" id="KAH7436008.1"/>
    </source>
</evidence>
<gene>
    <name evidence="12" type="ORF">KP509_06G089100</name>
</gene>
<dbReference type="FunFam" id="1.50.10.10:FF:000020">
    <property type="entry name" value="Endoglucanase"/>
    <property type="match status" value="1"/>
</dbReference>
<evidence type="ECO:0000256" key="4">
    <source>
        <dbReference type="ARBA" id="ARBA00023001"/>
    </source>
</evidence>
<evidence type="ECO:0000256" key="9">
    <source>
        <dbReference type="RuleBase" id="RU361166"/>
    </source>
</evidence>
<feature type="active site" evidence="8">
    <location>
        <position position="561"/>
    </location>
</feature>
<dbReference type="InterPro" id="IPR033126">
    <property type="entry name" value="Glyco_hydro_9_Asp/Glu_AS"/>
</dbReference>
<evidence type="ECO:0000256" key="5">
    <source>
        <dbReference type="ARBA" id="ARBA00023277"/>
    </source>
</evidence>
<proteinExistence type="inferred from homology"/>
<comment type="caution">
    <text evidence="12">The sequence shown here is derived from an EMBL/GenBank/DDBJ whole genome shotgun (WGS) entry which is preliminary data.</text>
</comment>
<evidence type="ECO:0000256" key="7">
    <source>
        <dbReference type="ARBA" id="ARBA00023326"/>
    </source>
</evidence>
<feature type="domain" description="Glycoside hydrolase family 9" evidence="11">
    <location>
        <begin position="106"/>
        <end position="574"/>
    </location>
</feature>
<evidence type="ECO:0000256" key="8">
    <source>
        <dbReference type="PROSITE-ProRule" id="PRU10060"/>
    </source>
</evidence>
<evidence type="ECO:0000256" key="3">
    <source>
        <dbReference type="ARBA" id="ARBA00022801"/>
    </source>
</evidence>
<dbReference type="Proteomes" id="UP000825935">
    <property type="component" value="Chromosome 6"/>
</dbReference>
<keyword evidence="6 8" id="KW-0326">Glycosidase</keyword>
<keyword evidence="10" id="KW-0812">Transmembrane</keyword>
<dbReference type="OMA" id="FIMMIVK"/>
<evidence type="ECO:0000256" key="6">
    <source>
        <dbReference type="ARBA" id="ARBA00023295"/>
    </source>
</evidence>
<evidence type="ECO:0000256" key="2">
    <source>
        <dbReference type="ARBA" id="ARBA00007072"/>
    </source>
</evidence>
<dbReference type="InterPro" id="IPR008928">
    <property type="entry name" value="6-hairpin_glycosidase_sf"/>
</dbReference>
<keyword evidence="4 9" id="KW-0136">Cellulose degradation</keyword>
<keyword evidence="5 8" id="KW-0119">Carbohydrate metabolism</keyword>
<dbReference type="OrthoDB" id="10257085at2759"/>
<keyword evidence="7 8" id="KW-0624">Polysaccharide degradation</keyword>
<comment type="similarity">
    <text evidence="2 8 9">Belongs to the glycosyl hydrolase 9 (cellulase E) family.</text>
</comment>
<feature type="transmembrane region" description="Helical" evidence="10">
    <location>
        <begin position="68"/>
        <end position="90"/>
    </location>
</feature>
<dbReference type="EC" id="3.2.1.4" evidence="9"/>
<comment type="catalytic activity">
    <reaction evidence="1 9">
        <text>Endohydrolysis of (1-&gt;4)-beta-D-glucosidic linkages in cellulose, lichenin and cereal beta-D-glucans.</text>
        <dbReference type="EC" id="3.2.1.4"/>
    </reaction>
</comment>
<feature type="active site" evidence="8">
    <location>
        <position position="552"/>
    </location>
</feature>
<protein>
    <recommendedName>
        <fullName evidence="9">Endoglucanase</fullName>
        <ecNumber evidence="9">3.2.1.4</ecNumber>
    </recommendedName>
</protein>
<organism evidence="12 13">
    <name type="scientific">Ceratopteris richardii</name>
    <name type="common">Triangle waterfern</name>
    <dbReference type="NCBI Taxonomy" id="49495"/>
    <lineage>
        <taxon>Eukaryota</taxon>
        <taxon>Viridiplantae</taxon>
        <taxon>Streptophyta</taxon>
        <taxon>Embryophyta</taxon>
        <taxon>Tracheophyta</taxon>
        <taxon>Polypodiopsida</taxon>
        <taxon>Polypodiidae</taxon>
        <taxon>Polypodiales</taxon>
        <taxon>Pteridineae</taxon>
        <taxon>Pteridaceae</taxon>
        <taxon>Parkerioideae</taxon>
        <taxon>Ceratopteris</taxon>
    </lineage>
</organism>
<dbReference type="EMBL" id="CM035411">
    <property type="protein sequence ID" value="KAH7436008.1"/>
    <property type="molecule type" value="Genomic_DNA"/>
</dbReference>